<dbReference type="InterPro" id="IPR040676">
    <property type="entry name" value="DUF5641"/>
</dbReference>
<keyword evidence="2" id="KW-1133">Transmembrane helix</keyword>
<evidence type="ECO:0000313" key="5">
    <source>
        <dbReference type="Proteomes" id="UP000492821"/>
    </source>
</evidence>
<feature type="region of interest" description="Disordered" evidence="1">
    <location>
        <begin position="175"/>
        <end position="196"/>
    </location>
</feature>
<proteinExistence type="predicted"/>
<reference evidence="5" key="1">
    <citation type="journal article" date="2013" name="Genetics">
        <title>The draft genome and transcriptome of Panagrellus redivivus are shaped by the harsh demands of a free-living lifestyle.</title>
        <authorList>
            <person name="Srinivasan J."/>
            <person name="Dillman A.R."/>
            <person name="Macchietto M.G."/>
            <person name="Heikkinen L."/>
            <person name="Lakso M."/>
            <person name="Fracchia K.M."/>
            <person name="Antoshechkin I."/>
            <person name="Mortazavi A."/>
            <person name="Wong G."/>
            <person name="Sternberg P.W."/>
        </authorList>
    </citation>
    <scope>NUCLEOTIDE SEQUENCE [LARGE SCALE GENOMIC DNA]</scope>
    <source>
        <strain evidence="5">MT8872</strain>
    </source>
</reference>
<dbReference type="Pfam" id="PF07245">
    <property type="entry name" value="Phlebovirus_G2"/>
    <property type="match status" value="1"/>
</dbReference>
<evidence type="ECO:0000256" key="1">
    <source>
        <dbReference type="SAM" id="MobiDB-lite"/>
    </source>
</evidence>
<evidence type="ECO:0000313" key="6">
    <source>
        <dbReference type="WBParaSite" id="Pan_g14297.t1"/>
    </source>
</evidence>
<sequence>MFVRELLAHPVSEIEGAMNRRPLMYVPEMEDVLTPSHFLLVPRNNTLTLDIDNDDDSTYQADSKQTLIDRWRKKMAIYSRFIQRWETEYLGFLRERSKQLSHEGRHRQSDLRPLVGDVVLLRDNELVNDPMKWPLAKVISTHGTDNYSNATIKTQHGQLLKRPVNMLYPLELSSADTPSAEMESPPDPQRRQTTRSARPSAFTYLMLLLLLWLQTAKAQCQNCSSCSFGGVELHYPSKLDSVKLCIYSRCFIYSEVTTDETILLPLSITSDTYTASISGWIGNEKVMANQLICEAATICELVKCRLCMDYIWNIHCDYWTAIYVGVIIVLLSGILMRVLACVGCVRTVFHTIWHCITCFRSSTSVRRRRRLFQIALLSLVLQQTARSCNPATTFMAKSETCVISESGLIQCSVKSSAIITTKAGQRLICLQIKDPINDLTVFTVKVAIQQVVLRCQSNTLFYTRDHQIQTISSKRCAGAGSCTGDKCDGIKSTDHIAELQKGNDHPGYTHCAASCGCAACGCFRCDTACLFYRVYAKPTSPKLYKVSSCSVYAPIVSFNLIIEGIDNSSSITYSSNSFEKEPGTPTTWKNITTTILTVTVPPLPILSSKFLTNLDTSATRVVETAGAGQPVSGTIGQLQCKSLEDAKAFTNCYFPPNTCNCDLRQDTAECICPRLRIQKLMKETEYRLPMLTGGVKLYQQDDSISAMLMDSTDMQLKMDFDNMKITSMQSNATCSVNKCNIKGCKDCEVSPTATVSCKTSHGMVIMELTCPSFKTTFECSHKEGEKSKPIILTKNEGTNEQCKVTCPAGRDSVVCRYTTTTKVLNMAVEAEQHGNKQEQEEHLPDVDDLVYVELHRETYRNPKKKLAPKWKGPARVVKIGKTHATIVFVGKNGFHDIPLSQLVKVPPELECAPENATHTNRRGRRVMDVNVIDIEKMGFYGSSCTCPTTTAKDILPYTDDSKNGAPKDMEELAMLVAVTLSTEIPEKTRARLRKDITKAGELKVKVPTDLWKDIYHKAMVKCPHLRQRVRDKIKNQEVLDEMPGKDEAIRKAMAQVEGIAYHQHDEKNTLVIGGRNAEILAKSMKQYKVISTVPGDLVRITHCMVSRRFTHAIIWPEQQLFTDIEPGEARERCREAIKSIRRWNPHLKVTMLPMLPMEDYSREWKATDSWYLNRSDESFRASALINGKDLCEHLHTSEGPELADSCGILTNHGAEKVKWYLQQINATTDDNDPRQDCIGGFDIFSNPNHCTHGRRRRLKCSVAFVIATALRAIILTFFIQYRVLDGTNHIDCNVLLVRQRYQ</sequence>
<dbReference type="InterPro" id="IPR009878">
    <property type="entry name" value="Phlebovirus_G2_fusion"/>
</dbReference>
<feature type="domain" description="DUF5641" evidence="4">
    <location>
        <begin position="70"/>
        <end position="170"/>
    </location>
</feature>
<dbReference type="WBParaSite" id="Pan_g14297.t1">
    <property type="protein sequence ID" value="Pan_g14297.t1"/>
    <property type="gene ID" value="Pan_g14297"/>
</dbReference>
<keyword evidence="2" id="KW-0472">Membrane</keyword>
<dbReference type="Proteomes" id="UP000492821">
    <property type="component" value="Unassembled WGS sequence"/>
</dbReference>
<keyword evidence="2" id="KW-0812">Transmembrane</keyword>
<name>A0A7E4UYA8_PANRE</name>
<accession>A0A7E4UYA8</accession>
<reference evidence="6" key="2">
    <citation type="submission" date="2020-10" db="UniProtKB">
        <authorList>
            <consortium name="WormBaseParasite"/>
        </authorList>
    </citation>
    <scope>IDENTIFICATION</scope>
</reference>
<protein>
    <submittedName>
        <fullName evidence="6">DUF5641 domain-containing protein</fullName>
    </submittedName>
</protein>
<dbReference type="Pfam" id="PF18701">
    <property type="entry name" value="DUF5641"/>
    <property type="match status" value="1"/>
</dbReference>
<organism evidence="5 6">
    <name type="scientific">Panagrellus redivivus</name>
    <name type="common">Microworm</name>
    <dbReference type="NCBI Taxonomy" id="6233"/>
    <lineage>
        <taxon>Eukaryota</taxon>
        <taxon>Metazoa</taxon>
        <taxon>Ecdysozoa</taxon>
        <taxon>Nematoda</taxon>
        <taxon>Chromadorea</taxon>
        <taxon>Rhabditida</taxon>
        <taxon>Tylenchina</taxon>
        <taxon>Panagrolaimomorpha</taxon>
        <taxon>Panagrolaimoidea</taxon>
        <taxon>Panagrolaimidae</taxon>
        <taxon>Panagrellus</taxon>
    </lineage>
</organism>
<keyword evidence="5" id="KW-1185">Reference proteome</keyword>
<evidence type="ECO:0000259" key="4">
    <source>
        <dbReference type="Pfam" id="PF18701"/>
    </source>
</evidence>
<evidence type="ECO:0000259" key="3">
    <source>
        <dbReference type="Pfam" id="PF07245"/>
    </source>
</evidence>
<feature type="transmembrane region" description="Helical" evidence="2">
    <location>
        <begin position="1262"/>
        <end position="1281"/>
    </location>
</feature>
<evidence type="ECO:0000256" key="2">
    <source>
        <dbReference type="SAM" id="Phobius"/>
    </source>
</evidence>
<feature type="domain" description="Phlebovirus glycoprotein G2 fusion" evidence="3">
    <location>
        <begin position="388"/>
        <end position="717"/>
    </location>
</feature>